<dbReference type="HOGENOM" id="CLU_026821_3_1_12"/>
<keyword evidence="3" id="KW-1185">Reference proteome</keyword>
<dbReference type="Gene3D" id="1.10.3210.10">
    <property type="entry name" value="Hypothetical protein af1432"/>
    <property type="match status" value="1"/>
</dbReference>
<dbReference type="Pfam" id="PF19276">
    <property type="entry name" value="HD_assoc_2"/>
    <property type="match status" value="1"/>
</dbReference>
<dbReference type="PANTHER" id="PTHR11373:SF4">
    <property type="entry name" value="DEOXYNUCLEOSIDE TRIPHOSPHATE TRIPHOSPHOHYDROLASE SAMHD1"/>
    <property type="match status" value="1"/>
</dbReference>
<dbReference type="InterPro" id="IPR006674">
    <property type="entry name" value="HD_domain"/>
</dbReference>
<dbReference type="EMBL" id="CP003155">
    <property type="protein sequence ID" value="AEV28001.1"/>
    <property type="molecule type" value="Genomic_DNA"/>
</dbReference>
<evidence type="ECO:0000259" key="1">
    <source>
        <dbReference type="SMART" id="SM00471"/>
    </source>
</evidence>
<sequence length="432" mass="48514">MHTIANMKSQTSHALSSLFASYDIRIRDPLWKDIHLSAAFKEIYLCPCVQKLGRIKQLGPTFHIYPGAVHTRLDHSLGVYHISHLILVSLLKKAIANGTETPITEEGMRTFLCAALLHDIGHFPFAHSLKELPLKSHESIASDLIQGDLQLKNAIGKAGCKPSAVADIIDTDRPCTDTEVLLYRSLLSGTLDPDKLDYLNRDAFFCGVPYGNQDVPYITDNLLLQNGCPALPVQSAGSVEHILFSKYLMYQNVYWHKLTRSATAMIKKAVIGALDDSVLSAEKLYILDDEQFFSLPEKISYAPFVLFSQVRDNNFLACRYEESFDASRKLDRDALSLMGRKTVEKRIYENLKQTGNYSALQEFEIIVDIPEPVSFETDLPLVQENGTCIPFGDYDTLFSADIGKVFTKSLRKTRIFTPSYVGKEAVREALEF</sequence>
<dbReference type="GO" id="GO:0006203">
    <property type="term" value="P:dGTP catabolic process"/>
    <property type="evidence" value="ECO:0007669"/>
    <property type="project" value="TreeGrafter"/>
</dbReference>
<dbReference type="STRING" id="158190.SpiGrapes_0137"/>
<keyword evidence="2" id="KW-0378">Hydrolase</keyword>
<dbReference type="Pfam" id="PF01966">
    <property type="entry name" value="HD"/>
    <property type="match status" value="1"/>
</dbReference>
<dbReference type="InterPro" id="IPR050135">
    <property type="entry name" value="dGTPase-like"/>
</dbReference>
<dbReference type="eggNOG" id="COG1078">
    <property type="taxonomic scope" value="Bacteria"/>
</dbReference>
<dbReference type="InterPro" id="IPR045509">
    <property type="entry name" value="HD_assoc_2"/>
</dbReference>
<dbReference type="GO" id="GO:0008832">
    <property type="term" value="F:dGTPase activity"/>
    <property type="evidence" value="ECO:0007669"/>
    <property type="project" value="TreeGrafter"/>
</dbReference>
<evidence type="ECO:0000313" key="2">
    <source>
        <dbReference type="EMBL" id="AEV28001.1"/>
    </source>
</evidence>
<evidence type="ECO:0000313" key="3">
    <source>
        <dbReference type="Proteomes" id="UP000005632"/>
    </source>
</evidence>
<dbReference type="PANTHER" id="PTHR11373">
    <property type="entry name" value="DEOXYNUCLEOSIDE TRIPHOSPHATE TRIPHOSPHOHYDROLASE"/>
    <property type="match status" value="1"/>
</dbReference>
<dbReference type="Proteomes" id="UP000005632">
    <property type="component" value="Chromosome"/>
</dbReference>
<dbReference type="SUPFAM" id="SSF109604">
    <property type="entry name" value="HD-domain/PDEase-like"/>
    <property type="match status" value="1"/>
</dbReference>
<dbReference type="InterPro" id="IPR003607">
    <property type="entry name" value="HD/PDEase_dom"/>
</dbReference>
<proteinExistence type="predicted"/>
<name>G8QTN6_SPHPG</name>
<reference evidence="2 3" key="1">
    <citation type="submission" date="2011-11" db="EMBL/GenBank/DDBJ databases">
        <title>Complete sequence of Spirochaeta sp. grapes.</title>
        <authorList>
            <consortium name="US DOE Joint Genome Institute"/>
            <person name="Lucas S."/>
            <person name="Han J."/>
            <person name="Lapidus A."/>
            <person name="Cheng J.-F."/>
            <person name="Goodwin L."/>
            <person name="Pitluck S."/>
            <person name="Peters L."/>
            <person name="Ovchinnikova G."/>
            <person name="Munk A.C."/>
            <person name="Detter J.C."/>
            <person name="Han C."/>
            <person name="Tapia R."/>
            <person name="Land M."/>
            <person name="Hauser L."/>
            <person name="Kyrpides N."/>
            <person name="Ivanova N."/>
            <person name="Pagani I."/>
            <person name="Ritalahtilisa K."/>
            <person name="Loeffler F."/>
            <person name="Woyke T."/>
        </authorList>
    </citation>
    <scope>NUCLEOTIDE SEQUENCE [LARGE SCALE GENOMIC DNA]</scope>
    <source>
        <strain evidence="3">ATCC BAA-1885 / DSM 22778 / Grapes</strain>
    </source>
</reference>
<gene>
    <name evidence="2" type="ordered locus">SpiGrapes_0137</name>
</gene>
<dbReference type="KEGG" id="sgp:SpiGrapes_0137"/>
<dbReference type="CDD" id="cd00077">
    <property type="entry name" value="HDc"/>
    <property type="match status" value="1"/>
</dbReference>
<dbReference type="AlphaFoldDB" id="G8QTN6"/>
<feature type="domain" description="HD/PDEase" evidence="1">
    <location>
        <begin position="68"/>
        <end position="181"/>
    </location>
</feature>
<dbReference type="SMART" id="SM00471">
    <property type="entry name" value="HDc"/>
    <property type="match status" value="1"/>
</dbReference>
<organism evidence="2 3">
    <name type="scientific">Sphaerochaeta pleomorpha (strain ATCC BAA-1885 / DSM 22778 / Grapes)</name>
    <dbReference type="NCBI Taxonomy" id="158190"/>
    <lineage>
        <taxon>Bacteria</taxon>
        <taxon>Pseudomonadati</taxon>
        <taxon>Spirochaetota</taxon>
        <taxon>Spirochaetia</taxon>
        <taxon>Spirochaetales</taxon>
        <taxon>Sphaerochaetaceae</taxon>
        <taxon>Sphaerochaeta</taxon>
    </lineage>
</organism>
<protein>
    <submittedName>
        <fullName evidence="2">HD superfamily phosphohydrolase</fullName>
    </submittedName>
</protein>
<accession>G8QTN6</accession>